<sequence>MSFRAHQGRKLFDYFEESIQEFEWHYFKVLSLLGKRPFWLDDEGTPFPWVYWNSEVGDYRITVLDPLETLAFEFLQSLPVGLGKKSNFKCRWILDHSDANVWVFLDSLLKDMEKQSRFDCLMQKMKEAEGAGPSSNLPSSKVQTIAFGTSASVSAAPAPPPPSSGAAKTRKKPLVASSGKPFSMEGEEGVKEDPSTDLKQKNENGVSRNPLLKKRLWG</sequence>
<dbReference type="Proteomes" id="UP001341840">
    <property type="component" value="Unassembled WGS sequence"/>
</dbReference>
<name>A0ABU6WZB8_9FABA</name>
<dbReference type="EMBL" id="JASCZI010184955">
    <property type="protein sequence ID" value="MED6190330.1"/>
    <property type="molecule type" value="Genomic_DNA"/>
</dbReference>
<evidence type="ECO:0000256" key="1">
    <source>
        <dbReference type="SAM" id="MobiDB-lite"/>
    </source>
</evidence>
<evidence type="ECO:0000313" key="3">
    <source>
        <dbReference type="Proteomes" id="UP001341840"/>
    </source>
</evidence>
<comment type="caution">
    <text evidence="2">The sequence shown here is derived from an EMBL/GenBank/DDBJ whole genome shotgun (WGS) entry which is preliminary data.</text>
</comment>
<protein>
    <submittedName>
        <fullName evidence="2">Uncharacterized protein</fullName>
    </submittedName>
</protein>
<feature type="region of interest" description="Disordered" evidence="1">
    <location>
        <begin position="152"/>
        <end position="218"/>
    </location>
</feature>
<evidence type="ECO:0000313" key="2">
    <source>
        <dbReference type="EMBL" id="MED6190330.1"/>
    </source>
</evidence>
<gene>
    <name evidence="2" type="ORF">PIB30_104867</name>
</gene>
<keyword evidence="3" id="KW-1185">Reference proteome</keyword>
<feature type="compositionally biased region" description="Basic and acidic residues" evidence="1">
    <location>
        <begin position="188"/>
        <end position="202"/>
    </location>
</feature>
<reference evidence="2 3" key="1">
    <citation type="journal article" date="2023" name="Plants (Basel)">
        <title>Bridging the Gap: Combining Genomics and Transcriptomics Approaches to Understand Stylosanthes scabra, an Orphan Legume from the Brazilian Caatinga.</title>
        <authorList>
            <person name="Ferreira-Neto J.R.C."/>
            <person name="da Silva M.D."/>
            <person name="Binneck E."/>
            <person name="de Melo N.F."/>
            <person name="da Silva R.H."/>
            <person name="de Melo A.L.T.M."/>
            <person name="Pandolfi V."/>
            <person name="Bustamante F.O."/>
            <person name="Brasileiro-Vidal A.C."/>
            <person name="Benko-Iseppon A.M."/>
        </authorList>
    </citation>
    <scope>NUCLEOTIDE SEQUENCE [LARGE SCALE GENOMIC DNA]</scope>
    <source>
        <tissue evidence="2">Leaves</tissue>
    </source>
</reference>
<accession>A0ABU6WZB8</accession>
<proteinExistence type="predicted"/>
<organism evidence="2 3">
    <name type="scientific">Stylosanthes scabra</name>
    <dbReference type="NCBI Taxonomy" id="79078"/>
    <lineage>
        <taxon>Eukaryota</taxon>
        <taxon>Viridiplantae</taxon>
        <taxon>Streptophyta</taxon>
        <taxon>Embryophyta</taxon>
        <taxon>Tracheophyta</taxon>
        <taxon>Spermatophyta</taxon>
        <taxon>Magnoliopsida</taxon>
        <taxon>eudicotyledons</taxon>
        <taxon>Gunneridae</taxon>
        <taxon>Pentapetalae</taxon>
        <taxon>rosids</taxon>
        <taxon>fabids</taxon>
        <taxon>Fabales</taxon>
        <taxon>Fabaceae</taxon>
        <taxon>Papilionoideae</taxon>
        <taxon>50 kb inversion clade</taxon>
        <taxon>dalbergioids sensu lato</taxon>
        <taxon>Dalbergieae</taxon>
        <taxon>Pterocarpus clade</taxon>
        <taxon>Stylosanthes</taxon>
    </lineage>
</organism>